<proteinExistence type="predicted"/>
<gene>
    <name evidence="1" type="ORF">NQ318_020059</name>
</gene>
<organism evidence="1 2">
    <name type="scientific">Aromia moschata</name>
    <dbReference type="NCBI Taxonomy" id="1265417"/>
    <lineage>
        <taxon>Eukaryota</taxon>
        <taxon>Metazoa</taxon>
        <taxon>Ecdysozoa</taxon>
        <taxon>Arthropoda</taxon>
        <taxon>Hexapoda</taxon>
        <taxon>Insecta</taxon>
        <taxon>Pterygota</taxon>
        <taxon>Neoptera</taxon>
        <taxon>Endopterygota</taxon>
        <taxon>Coleoptera</taxon>
        <taxon>Polyphaga</taxon>
        <taxon>Cucujiformia</taxon>
        <taxon>Chrysomeloidea</taxon>
        <taxon>Cerambycidae</taxon>
        <taxon>Cerambycinae</taxon>
        <taxon>Callichromatini</taxon>
        <taxon>Aromia</taxon>
    </lineage>
</organism>
<comment type="caution">
    <text evidence="1">The sequence shown here is derived from an EMBL/GenBank/DDBJ whole genome shotgun (WGS) entry which is preliminary data.</text>
</comment>
<evidence type="ECO:0000313" key="2">
    <source>
        <dbReference type="Proteomes" id="UP001162162"/>
    </source>
</evidence>
<protein>
    <submittedName>
        <fullName evidence="1">Uncharacterized protein</fullName>
    </submittedName>
</protein>
<name>A0AAV8ZBS9_9CUCU</name>
<evidence type="ECO:0000313" key="1">
    <source>
        <dbReference type="EMBL" id="KAJ8960765.1"/>
    </source>
</evidence>
<dbReference type="AlphaFoldDB" id="A0AAV8ZBS9"/>
<dbReference type="EMBL" id="JAPWTK010000007">
    <property type="protein sequence ID" value="KAJ8960765.1"/>
    <property type="molecule type" value="Genomic_DNA"/>
</dbReference>
<sequence length="272" mass="30459">MMQNSFCEYINIFIRKLTTVLLHSAFAPTLVMSDILPHSRLIAFNLDLLDAEFYEVRTDGRTRRRNDRSKRTATCGRTGREINFPATSVSVFSGDERDRSAISATSCISLATDANSDTFPKKKNIYIYNSGALLSRDPHLVSLELATSRTFPMVPRKLLNNRKYLLTNFQTKTPIFATIFRLYQQTDRLTAVSALLEYKQQKMSLGSLIVSVKTSTTKKRTGYKSPLGGKFSPTSLKIVVARVLTDYANISLDVFGAPLLGRSFESPGAELM</sequence>
<reference evidence="1" key="1">
    <citation type="journal article" date="2023" name="Insect Mol. Biol.">
        <title>Genome sequencing provides insights into the evolution of gene families encoding plant cell wall-degrading enzymes in longhorned beetles.</title>
        <authorList>
            <person name="Shin N.R."/>
            <person name="Okamura Y."/>
            <person name="Kirsch R."/>
            <person name="Pauchet Y."/>
        </authorList>
    </citation>
    <scope>NUCLEOTIDE SEQUENCE</scope>
    <source>
        <strain evidence="1">AMC_N1</strain>
    </source>
</reference>
<keyword evidence="2" id="KW-1185">Reference proteome</keyword>
<accession>A0AAV8ZBS9</accession>
<dbReference type="Proteomes" id="UP001162162">
    <property type="component" value="Unassembled WGS sequence"/>
</dbReference>